<evidence type="ECO:0000313" key="1">
    <source>
        <dbReference type="EMBL" id="MBX70342.1"/>
    </source>
</evidence>
<sequence length="46" mass="5493">MHFLSAFWLVAKRIVILFLHFWGKKFQGHVSKFRGFQEQLGNVIET</sequence>
<proteinExistence type="predicted"/>
<protein>
    <submittedName>
        <fullName evidence="1">Uncharacterized protein</fullName>
    </submittedName>
</protein>
<reference evidence="1" key="1">
    <citation type="submission" date="2018-02" db="EMBL/GenBank/DDBJ databases">
        <title>Rhizophora mucronata_Transcriptome.</title>
        <authorList>
            <person name="Meera S.P."/>
            <person name="Sreeshan A."/>
            <person name="Augustine A."/>
        </authorList>
    </citation>
    <scope>NUCLEOTIDE SEQUENCE</scope>
    <source>
        <tissue evidence="1">Leaf</tissue>
    </source>
</reference>
<organism evidence="1">
    <name type="scientific">Rhizophora mucronata</name>
    <name type="common">Asiatic mangrove</name>
    <dbReference type="NCBI Taxonomy" id="61149"/>
    <lineage>
        <taxon>Eukaryota</taxon>
        <taxon>Viridiplantae</taxon>
        <taxon>Streptophyta</taxon>
        <taxon>Embryophyta</taxon>
        <taxon>Tracheophyta</taxon>
        <taxon>Spermatophyta</taxon>
        <taxon>Magnoliopsida</taxon>
        <taxon>eudicotyledons</taxon>
        <taxon>Gunneridae</taxon>
        <taxon>Pentapetalae</taxon>
        <taxon>rosids</taxon>
        <taxon>fabids</taxon>
        <taxon>Malpighiales</taxon>
        <taxon>Rhizophoraceae</taxon>
        <taxon>Rhizophora</taxon>
    </lineage>
</organism>
<dbReference type="AlphaFoldDB" id="A0A2P2QTK0"/>
<accession>A0A2P2QTK0</accession>
<name>A0A2P2QTK0_RHIMU</name>
<dbReference type="EMBL" id="GGEC01089858">
    <property type="protein sequence ID" value="MBX70342.1"/>
    <property type="molecule type" value="Transcribed_RNA"/>
</dbReference>